<gene>
    <name evidence="2" type="ORF">UFOPK1493_04394</name>
</gene>
<evidence type="ECO:0000313" key="2">
    <source>
        <dbReference type="EMBL" id="CAB4602114.1"/>
    </source>
</evidence>
<reference evidence="2" key="1">
    <citation type="submission" date="2020-05" db="EMBL/GenBank/DDBJ databases">
        <authorList>
            <person name="Chiriac C."/>
            <person name="Salcher M."/>
            <person name="Ghai R."/>
            <person name="Kavagutti S V."/>
        </authorList>
    </citation>
    <scope>NUCLEOTIDE SEQUENCE</scope>
</reference>
<dbReference type="PANTHER" id="PTHR12151:SF25">
    <property type="entry name" value="LINALOOL DEHYDRATASE_ISOMERASE DOMAIN-CONTAINING PROTEIN"/>
    <property type="match status" value="1"/>
</dbReference>
<dbReference type="InterPro" id="IPR036249">
    <property type="entry name" value="Thioredoxin-like_sf"/>
</dbReference>
<dbReference type="Gene3D" id="3.40.30.10">
    <property type="entry name" value="Glutaredoxin"/>
    <property type="match status" value="1"/>
</dbReference>
<dbReference type="InterPro" id="IPR003782">
    <property type="entry name" value="SCO1/SenC"/>
</dbReference>
<name>A0A6J6GSP5_9ZZZZ</name>
<dbReference type="PANTHER" id="PTHR12151">
    <property type="entry name" value="ELECTRON TRANSPORT PROTIN SCO1/SENC FAMILY MEMBER"/>
    <property type="match status" value="1"/>
</dbReference>
<proteinExistence type="inferred from homology"/>
<dbReference type="SUPFAM" id="SSF52833">
    <property type="entry name" value="Thioredoxin-like"/>
    <property type="match status" value="1"/>
</dbReference>
<dbReference type="AlphaFoldDB" id="A0A6J6GSP5"/>
<sequence length="226" mass="23612">MPDGLPTLRLVRPVPLRARPSTLVAALLAPLAVASLAACGDDEPAHQLVGFRPSAAQPVDVVALDDAANGGAPFEFRAEPGGLLVAYFGYTSCPDVCPTSLALLKSALTDLGDDADRIDLAMATVDPDRDTGEILTGYVQSFVDDAHALRTEDPDALRRVADAFGASYSVTTGDDGDVEVSHTGSMFLVDDQGDLLLTWPFGVQGDDVAADLEVILDEIDTRGATS</sequence>
<dbReference type="CDD" id="cd02968">
    <property type="entry name" value="SCO"/>
    <property type="match status" value="1"/>
</dbReference>
<accession>A0A6J6GSP5</accession>
<evidence type="ECO:0000256" key="1">
    <source>
        <dbReference type="ARBA" id="ARBA00010996"/>
    </source>
</evidence>
<comment type="similarity">
    <text evidence="1">Belongs to the SCO1/2 family.</text>
</comment>
<protein>
    <submittedName>
        <fullName evidence="2">Unannotated protein</fullName>
    </submittedName>
</protein>
<dbReference type="EMBL" id="CAEZSR010000341">
    <property type="protein sequence ID" value="CAB4602114.1"/>
    <property type="molecule type" value="Genomic_DNA"/>
</dbReference>
<organism evidence="2">
    <name type="scientific">freshwater metagenome</name>
    <dbReference type="NCBI Taxonomy" id="449393"/>
    <lineage>
        <taxon>unclassified sequences</taxon>
        <taxon>metagenomes</taxon>
        <taxon>ecological metagenomes</taxon>
    </lineage>
</organism>
<dbReference type="Pfam" id="PF02630">
    <property type="entry name" value="SCO1-SenC"/>
    <property type="match status" value="1"/>
</dbReference>